<feature type="region of interest" description="Disordered" evidence="1">
    <location>
        <begin position="203"/>
        <end position="243"/>
    </location>
</feature>
<reference evidence="2" key="1">
    <citation type="submission" date="2020-11" db="EMBL/GenBank/DDBJ databases">
        <authorList>
            <person name="Konstantinou D."/>
            <person name="Gkelis S."/>
            <person name="Popin R."/>
            <person name="Fewer D."/>
            <person name="Sivonen K."/>
        </authorList>
    </citation>
    <scope>NUCLEOTIDE SEQUENCE</scope>
    <source>
        <strain evidence="2">TAU-MAC 1115</strain>
    </source>
</reference>
<evidence type="ECO:0000313" key="2">
    <source>
        <dbReference type="EMBL" id="MBT9317561.1"/>
    </source>
</evidence>
<feature type="region of interest" description="Disordered" evidence="1">
    <location>
        <begin position="349"/>
        <end position="372"/>
    </location>
</feature>
<evidence type="ECO:0000256" key="1">
    <source>
        <dbReference type="SAM" id="MobiDB-lite"/>
    </source>
</evidence>
<feature type="region of interest" description="Disordered" evidence="1">
    <location>
        <begin position="259"/>
        <end position="332"/>
    </location>
</feature>
<name>A0A947GRN4_9CYAN</name>
<evidence type="ECO:0000313" key="3">
    <source>
        <dbReference type="Proteomes" id="UP000717364"/>
    </source>
</evidence>
<sequence length="372" mass="39253">MAIVDLGHLLMRLPPSVRYLPSRLQFASNPWLWLGILMTGIVGLYAWEYRQNPGQLPWQINAQGLGNNSSNSNSTDRLLESLTPEEQSIAAELDNVELLLAQLDSDVSALTTGGDSSAAAALNAAIDASEVSESNVDRLKRYIGEYSFLGTGARGANVQSNDPQTIAPVQRPTESILNLRSESESGQAASALGASFAQRQLELPASSPTSPARTGLTGGTSNSDVDSREGTTSEAAAVDNATDNQAIGQTTFSFDQFGQTGVAPGSLEGLNRPFIRTTPNMSPPPGTTGYVPPASLSDFNRLTQQRSGADPFSTQPATGSLGTTAPSAGRANTQVLPPADIETAAPLQTPAFDSSSQINQSQPRNAWENFWD</sequence>
<reference evidence="2" key="2">
    <citation type="journal article" date="2021" name="Mar. Drugs">
        <title>Genome Reduction and Secondary Metabolism of the Marine Sponge-Associated Cyanobacterium Leptothoe.</title>
        <authorList>
            <person name="Konstantinou D."/>
            <person name="Popin R.V."/>
            <person name="Fewer D.P."/>
            <person name="Sivonen K."/>
            <person name="Gkelis S."/>
        </authorList>
    </citation>
    <scope>NUCLEOTIDE SEQUENCE</scope>
    <source>
        <strain evidence="2">TAU-MAC 1115</strain>
    </source>
</reference>
<protein>
    <submittedName>
        <fullName evidence="2">Uncharacterized protein</fullName>
    </submittedName>
</protein>
<dbReference type="RefSeq" id="WP_215610623.1">
    <property type="nucleotide sequence ID" value="NZ_JADOES010000050.1"/>
</dbReference>
<gene>
    <name evidence="2" type="ORF">IXB50_19235</name>
</gene>
<accession>A0A947GRN4</accession>
<organism evidence="2 3">
    <name type="scientific">Leptothoe spongobia TAU-MAC 1115</name>
    <dbReference type="NCBI Taxonomy" id="1967444"/>
    <lineage>
        <taxon>Bacteria</taxon>
        <taxon>Bacillati</taxon>
        <taxon>Cyanobacteriota</taxon>
        <taxon>Cyanophyceae</taxon>
        <taxon>Nodosilineales</taxon>
        <taxon>Cymatolegaceae</taxon>
        <taxon>Leptothoe</taxon>
        <taxon>Leptothoe spongobia</taxon>
    </lineage>
</organism>
<dbReference type="Proteomes" id="UP000717364">
    <property type="component" value="Unassembled WGS sequence"/>
</dbReference>
<feature type="compositionally biased region" description="Polar residues" evidence="1">
    <location>
        <begin position="351"/>
        <end position="364"/>
    </location>
</feature>
<proteinExistence type="predicted"/>
<dbReference type="EMBL" id="JADOES010000050">
    <property type="protein sequence ID" value="MBT9317561.1"/>
    <property type="molecule type" value="Genomic_DNA"/>
</dbReference>
<dbReference type="AlphaFoldDB" id="A0A947GRN4"/>
<comment type="caution">
    <text evidence="2">The sequence shown here is derived from an EMBL/GenBank/DDBJ whole genome shotgun (WGS) entry which is preliminary data.</text>
</comment>
<keyword evidence="3" id="KW-1185">Reference proteome</keyword>
<feature type="compositionally biased region" description="Polar residues" evidence="1">
    <location>
        <begin position="297"/>
        <end position="332"/>
    </location>
</feature>